<dbReference type="GO" id="GO:0015074">
    <property type="term" value="P:DNA integration"/>
    <property type="evidence" value="ECO:0007669"/>
    <property type="project" value="InterPro"/>
</dbReference>
<dbReference type="EMBL" id="LSMT01000864">
    <property type="protein sequence ID" value="PFX13962.1"/>
    <property type="molecule type" value="Genomic_DNA"/>
</dbReference>
<keyword evidence="1" id="KW-0862">Zinc</keyword>
<dbReference type="Gene3D" id="3.10.10.10">
    <property type="entry name" value="HIV Type 1 Reverse Transcriptase, subunit A, domain 1"/>
    <property type="match status" value="1"/>
</dbReference>
<evidence type="ECO:0000259" key="4">
    <source>
        <dbReference type="PROSITE" id="PS50994"/>
    </source>
</evidence>
<evidence type="ECO:0000256" key="2">
    <source>
        <dbReference type="SAM" id="MobiDB-lite"/>
    </source>
</evidence>
<sequence length="1244" mass="140632">MERSDAHMGAWSLGKHKYPKGFLRQSNEELKSMQHGAKYYQPMGGAPFQAFHKVVHEACNVLQTDHALYLRSCNLNQEGMDTQHIMGLSCARRTVNTIAKLLSENHCKSFNHFIQDAIENKWLLVLIIDDFISIHTKRRPKRDKASETKSMCTIVIKAFKNIPAENRLQLNPSKCKELQSCFKRSPPIHSPVELDGLAFETVNSAKVLGVTIRDDFKWNDHIFNVTSKAAKRLYLLSQLKRAGICASDLVLFYCSTIRSVLEYACQVFHSSLPFYLSEELERIQKRALRIIFPYASYNSALKEAGISSLYDRRASLSFDLFNDIVLDINHKLAATHDRLLKERPVPNLTRCIEALRASELSKTHKEQLKDAVSDLQNIVHAADKQGLGKRKQSQSNRGHESKKSKQDKANVKQCKFCGTNHPYDRAKCPASGKTCLKCGKQGHFAAKCLEKNRISSVPANKVHHTSVTPGYAEGGEPACESASDSDESIFVTERIGVVSSNMGKSSFMVPLTFQTEYSPIITTQPDTRATCSAMSYTDLPNILQSGEVELDAPGGKIRLYDGRVVEPLGSYTFTYHIEIDPDIRPVQHTPRLVPVPLKAKLKEKTDEMDKQGIILQENKPTDWISSLVAVQKPGKLRVCIDPRDLNRAIKRPKYQMPIVDEVLPKLAKAKVFTVLEAKYLHGRELTTVETDHKPLVPIFQKSLHSAPKRLQRMLLRLQKYNLHVKYLPGSQMYIADMLSRAYLQADHSHHENIPEYQIFQLSYEQLLFQEIANINQVDYMRLSEGTHQQIKQCTITDATLQSLMNMIMRGWPLAKEEIPVCIHEYWNYKEELTVQDRVLYKGMKVLVPASMRPQMIARAHSSHLGPDACVRRARDVLFWPSIADQIKDQVQNCEVCNDFLARQQKEPLMTHKIPETPWSKVGQDLFTLGDENYLVTVDYFSDYFELDLLSDTTAESVVNATKRHFARHGIADIVTDNGPQYSSAHFAKFTREWEFQHTTSSPLHSQSNRKAKSSVKIAKNLVKKAKRGNKDLQMSLLAWRNTPDSNGLSLVQKFMSRRTRSTIPTNVALLKPEVIDGVYDNINRKRQQAKAAYDKHAKPLPELQVGEPVRPQPVNPKAPWEKGSCVAKVGPRSFLIETESGNLYRRNRKFIRQDPSQEQASLDISGTNPSSQPSPSAGSSAKSLPDAMADPPLNQALTTRQIRGSPQPKYTAVEAIVTSQPQQSVVTRSGRTSVRPSRLDDFVT</sequence>
<feature type="compositionally biased region" description="Basic and acidic residues" evidence="2">
    <location>
        <begin position="397"/>
        <end position="407"/>
    </location>
</feature>
<dbReference type="InterPro" id="IPR043502">
    <property type="entry name" value="DNA/RNA_pol_sf"/>
</dbReference>
<comment type="caution">
    <text evidence="5">The sequence shown here is derived from an EMBL/GenBank/DDBJ whole genome shotgun (WGS) entry which is preliminary data.</text>
</comment>
<dbReference type="PANTHER" id="PTHR37984:SF8">
    <property type="entry name" value="CCHC-TYPE DOMAIN-CONTAINING PROTEIN"/>
    <property type="match status" value="1"/>
</dbReference>
<feature type="domain" description="CCHC-type" evidence="3">
    <location>
        <begin position="435"/>
        <end position="448"/>
    </location>
</feature>
<feature type="compositionally biased region" description="Polar residues" evidence="2">
    <location>
        <begin position="1195"/>
        <end position="1204"/>
    </location>
</feature>
<dbReference type="PANTHER" id="PTHR37984">
    <property type="entry name" value="PROTEIN CBG26694"/>
    <property type="match status" value="1"/>
</dbReference>
<keyword evidence="1" id="KW-0479">Metal-binding</keyword>
<feature type="compositionally biased region" description="Polar residues" evidence="2">
    <location>
        <begin position="1154"/>
        <end position="1168"/>
    </location>
</feature>
<dbReference type="OrthoDB" id="5957142at2759"/>
<proteinExistence type="predicted"/>
<keyword evidence="1" id="KW-0863">Zinc-finger</keyword>
<dbReference type="SUPFAM" id="SSF56672">
    <property type="entry name" value="DNA/RNA polymerases"/>
    <property type="match status" value="1"/>
</dbReference>
<dbReference type="PROSITE" id="PS50158">
    <property type="entry name" value="ZF_CCHC"/>
    <property type="match status" value="1"/>
</dbReference>
<gene>
    <name evidence="5" type="primary">K02A2.6</name>
    <name evidence="5" type="ORF">AWC38_SpisGene21924</name>
</gene>
<dbReference type="InterPro" id="IPR001878">
    <property type="entry name" value="Znf_CCHC"/>
</dbReference>
<dbReference type="SMART" id="SM00343">
    <property type="entry name" value="ZnF_C2HC"/>
    <property type="match status" value="1"/>
</dbReference>
<dbReference type="FunFam" id="3.30.420.10:FF:000063">
    <property type="entry name" value="Retrovirus-related Pol polyprotein from transposon 297-like Protein"/>
    <property type="match status" value="1"/>
</dbReference>
<dbReference type="InterPro" id="IPR041588">
    <property type="entry name" value="Integrase_H2C2"/>
</dbReference>
<name>A0A2B4RCH6_STYPI</name>
<dbReference type="InterPro" id="IPR001584">
    <property type="entry name" value="Integrase_cat-core"/>
</dbReference>
<organism evidence="5 6">
    <name type="scientific">Stylophora pistillata</name>
    <name type="common">Smooth cauliflower coral</name>
    <dbReference type="NCBI Taxonomy" id="50429"/>
    <lineage>
        <taxon>Eukaryota</taxon>
        <taxon>Metazoa</taxon>
        <taxon>Cnidaria</taxon>
        <taxon>Anthozoa</taxon>
        <taxon>Hexacorallia</taxon>
        <taxon>Scleractinia</taxon>
        <taxon>Astrocoeniina</taxon>
        <taxon>Pocilloporidae</taxon>
        <taxon>Stylophora</taxon>
    </lineage>
</organism>
<evidence type="ECO:0000256" key="1">
    <source>
        <dbReference type="PROSITE-ProRule" id="PRU00047"/>
    </source>
</evidence>
<evidence type="ECO:0000313" key="6">
    <source>
        <dbReference type="Proteomes" id="UP000225706"/>
    </source>
</evidence>
<dbReference type="InterPro" id="IPR050951">
    <property type="entry name" value="Retrovirus_Pol_polyprotein"/>
</dbReference>
<dbReference type="InterPro" id="IPR043128">
    <property type="entry name" value="Rev_trsase/Diguanyl_cyclase"/>
</dbReference>
<dbReference type="SUPFAM" id="SSF53098">
    <property type="entry name" value="Ribonuclease H-like"/>
    <property type="match status" value="1"/>
</dbReference>
<dbReference type="InterPro" id="IPR012337">
    <property type="entry name" value="RNaseH-like_sf"/>
</dbReference>
<dbReference type="Proteomes" id="UP000225706">
    <property type="component" value="Unassembled WGS sequence"/>
</dbReference>
<evidence type="ECO:0000259" key="3">
    <source>
        <dbReference type="PROSITE" id="PS50158"/>
    </source>
</evidence>
<dbReference type="InterPro" id="IPR036397">
    <property type="entry name" value="RNaseH_sf"/>
</dbReference>
<protein>
    <submittedName>
        <fullName evidence="5">Uncharacterized protein K02A2.6</fullName>
    </submittedName>
</protein>
<dbReference type="Pfam" id="PF17921">
    <property type="entry name" value="Integrase_H2C2"/>
    <property type="match status" value="1"/>
</dbReference>
<accession>A0A2B4RCH6</accession>
<dbReference type="GO" id="GO:0003676">
    <property type="term" value="F:nucleic acid binding"/>
    <property type="evidence" value="ECO:0007669"/>
    <property type="project" value="InterPro"/>
</dbReference>
<feature type="compositionally biased region" description="Low complexity" evidence="2">
    <location>
        <begin position="1169"/>
        <end position="1185"/>
    </location>
</feature>
<dbReference type="FunFam" id="1.10.340.70:FF:000004">
    <property type="entry name" value="Retrovirus-related Pol polyprotein from transposon 297-like Protein"/>
    <property type="match status" value="1"/>
</dbReference>
<dbReference type="Gene3D" id="3.30.70.270">
    <property type="match status" value="1"/>
</dbReference>
<feature type="region of interest" description="Disordered" evidence="2">
    <location>
        <begin position="1153"/>
        <end position="1244"/>
    </location>
</feature>
<dbReference type="Gene3D" id="1.10.340.70">
    <property type="match status" value="1"/>
</dbReference>
<dbReference type="GO" id="GO:0008270">
    <property type="term" value="F:zinc ion binding"/>
    <property type="evidence" value="ECO:0007669"/>
    <property type="project" value="UniProtKB-KW"/>
</dbReference>
<keyword evidence="6" id="KW-1185">Reference proteome</keyword>
<feature type="region of interest" description="Disordered" evidence="2">
    <location>
        <begin position="383"/>
        <end position="407"/>
    </location>
</feature>
<feature type="compositionally biased region" description="Polar residues" evidence="2">
    <location>
        <begin position="1217"/>
        <end position="1235"/>
    </location>
</feature>
<dbReference type="Pfam" id="PF00665">
    <property type="entry name" value="rve"/>
    <property type="match status" value="1"/>
</dbReference>
<dbReference type="AlphaFoldDB" id="A0A2B4RCH6"/>
<reference evidence="6" key="1">
    <citation type="journal article" date="2017" name="bioRxiv">
        <title>Comparative analysis of the genomes of Stylophora pistillata and Acropora digitifera provides evidence for extensive differences between species of corals.</title>
        <authorList>
            <person name="Voolstra C.R."/>
            <person name="Li Y."/>
            <person name="Liew Y.J."/>
            <person name="Baumgarten S."/>
            <person name="Zoccola D."/>
            <person name="Flot J.-F."/>
            <person name="Tambutte S."/>
            <person name="Allemand D."/>
            <person name="Aranda M."/>
        </authorList>
    </citation>
    <scope>NUCLEOTIDE SEQUENCE [LARGE SCALE GENOMIC DNA]</scope>
</reference>
<dbReference type="PROSITE" id="PS50994">
    <property type="entry name" value="INTEGRASE"/>
    <property type="match status" value="1"/>
</dbReference>
<evidence type="ECO:0000313" key="5">
    <source>
        <dbReference type="EMBL" id="PFX13962.1"/>
    </source>
</evidence>
<dbReference type="Gene3D" id="3.30.420.10">
    <property type="entry name" value="Ribonuclease H-like superfamily/Ribonuclease H"/>
    <property type="match status" value="1"/>
</dbReference>
<feature type="domain" description="Integrase catalytic" evidence="4">
    <location>
        <begin position="913"/>
        <end position="1072"/>
    </location>
</feature>